<keyword evidence="2" id="KW-1185">Reference proteome</keyword>
<evidence type="ECO:0000313" key="2">
    <source>
        <dbReference type="Proteomes" id="UP000198341"/>
    </source>
</evidence>
<sequence length="370" mass="43703">MTKLRDLIFTVIIFFSLYIFFSHHSSRALKLQGKTKPENMQKVQEFSELQSFFVQKNWCNAKLCSKDACAEEEFVRTQDLHPTSKENKTIHFSRERMREEVFDGIFFSSNSLMQTQKLIVVSTSYGAPPRYSLSWIDLQPWPVFVSTKEEGFGFASEPWGNFGQEIASYMRFILMFWDYLPEHVAFVHGHEKTWHQEGYRMSYMLRNVCLDKFGYASLNAFENEAWRPVRGAKSYFNIIKRYWKLVEPYLGAMPKSGFKEKCCAQFVVSRERIKARPRELYELILKQMTDPKKDYRRAPHGRNSGWDLIHFWESIWHYIFGEDAVVNTRKKYGYGVDKNIETGRPLSKLPQRTLKLFIACPFDYVSGKIE</sequence>
<organism evidence="1 2">
    <name type="scientific">Bathycoccus prasinos</name>
    <dbReference type="NCBI Taxonomy" id="41875"/>
    <lineage>
        <taxon>Eukaryota</taxon>
        <taxon>Viridiplantae</taxon>
        <taxon>Chlorophyta</taxon>
        <taxon>Mamiellophyceae</taxon>
        <taxon>Mamiellales</taxon>
        <taxon>Bathycoccaceae</taxon>
        <taxon>Bathycoccus</taxon>
    </lineage>
</organism>
<dbReference type="PANTHER" id="PTHR37490">
    <property type="entry name" value="EXPRESSED PROTEIN"/>
    <property type="match status" value="1"/>
</dbReference>
<dbReference type="Pfam" id="PF11913">
    <property type="entry name" value="DUF3431"/>
    <property type="match status" value="1"/>
</dbReference>
<dbReference type="AlphaFoldDB" id="K8FDU9"/>
<evidence type="ECO:0000313" key="1">
    <source>
        <dbReference type="EMBL" id="CCO20803.1"/>
    </source>
</evidence>
<dbReference type="KEGG" id="bpg:Bathy19g00310"/>
<dbReference type="GeneID" id="19010703"/>
<dbReference type="PANTHER" id="PTHR37490:SF2">
    <property type="match status" value="1"/>
</dbReference>
<dbReference type="Proteomes" id="UP000198341">
    <property type="component" value="Chromosome 19"/>
</dbReference>
<reference evidence="1 2" key="1">
    <citation type="submission" date="2011-10" db="EMBL/GenBank/DDBJ databases">
        <authorList>
            <person name="Genoscope - CEA"/>
        </authorList>
    </citation>
    <scope>NUCLEOTIDE SEQUENCE [LARGE SCALE GENOMIC DNA]</scope>
    <source>
        <strain evidence="1 2">RCC 1105</strain>
    </source>
</reference>
<protein>
    <submittedName>
        <fullName evidence="1">Uncharacterized protein</fullName>
    </submittedName>
</protein>
<dbReference type="OrthoDB" id="567907at2759"/>
<proteinExistence type="predicted"/>
<name>K8FDU9_9CHLO</name>
<accession>K8FDU9</accession>
<dbReference type="InterPro" id="IPR021838">
    <property type="entry name" value="DUF3431"/>
</dbReference>
<dbReference type="EMBL" id="FO082260">
    <property type="protein sequence ID" value="CCO20803.1"/>
    <property type="molecule type" value="Genomic_DNA"/>
</dbReference>
<gene>
    <name evidence="1" type="ordered locus">Bathy19g00310</name>
</gene>
<dbReference type="RefSeq" id="XP_007508084.1">
    <property type="nucleotide sequence ID" value="XM_007508022.1"/>
</dbReference>